<sequence>MGSKAIRVLSSIKNSPESTKTKKRPALFGFAIPQTLYLRFDNL</sequence>
<dbReference type="EMBL" id="ACEC01000019">
    <property type="protein sequence ID" value="EEG31962.1"/>
    <property type="molecule type" value="Genomic_DNA"/>
</dbReference>
<dbReference type="Proteomes" id="UP000003340">
    <property type="component" value="Unassembled WGS sequence"/>
</dbReference>
<feature type="region of interest" description="Disordered" evidence="1">
    <location>
        <begin position="1"/>
        <end position="20"/>
    </location>
</feature>
<keyword evidence="3" id="KW-1185">Reference proteome</keyword>
<reference evidence="2 3" key="2">
    <citation type="submission" date="2009-02" db="EMBL/GenBank/DDBJ databases">
        <title>Draft genome sequence of Clostridium methylpentosum (DSM 5476).</title>
        <authorList>
            <person name="Sudarsanam P."/>
            <person name="Ley R."/>
            <person name="Guruge J."/>
            <person name="Turnbaugh P.J."/>
            <person name="Mahowald M."/>
            <person name="Liep D."/>
            <person name="Gordon J."/>
        </authorList>
    </citation>
    <scope>NUCLEOTIDE SEQUENCE [LARGE SCALE GENOMIC DNA]</scope>
    <source>
        <strain evidence="2 3">DSM 5476</strain>
    </source>
</reference>
<gene>
    <name evidence="2" type="ORF">CLOSTMETH_00430</name>
</gene>
<dbReference type="HOGENOM" id="CLU_3231812_0_0_9"/>
<dbReference type="AlphaFoldDB" id="C0E9D1"/>
<proteinExistence type="predicted"/>
<protein>
    <submittedName>
        <fullName evidence="2">Uncharacterized protein</fullName>
    </submittedName>
</protein>
<name>C0E9D1_9FIRM</name>
<evidence type="ECO:0000313" key="2">
    <source>
        <dbReference type="EMBL" id="EEG31962.1"/>
    </source>
</evidence>
<evidence type="ECO:0000256" key="1">
    <source>
        <dbReference type="SAM" id="MobiDB-lite"/>
    </source>
</evidence>
<comment type="caution">
    <text evidence="2">The sequence shown here is derived from an EMBL/GenBank/DDBJ whole genome shotgun (WGS) entry which is preliminary data.</text>
</comment>
<evidence type="ECO:0000313" key="3">
    <source>
        <dbReference type="Proteomes" id="UP000003340"/>
    </source>
</evidence>
<accession>C0E9D1</accession>
<reference evidence="2 3" key="1">
    <citation type="submission" date="2009-01" db="EMBL/GenBank/DDBJ databases">
        <authorList>
            <person name="Fulton L."/>
            <person name="Clifton S."/>
            <person name="Fulton B."/>
            <person name="Xu J."/>
            <person name="Minx P."/>
            <person name="Pepin K.H."/>
            <person name="Johnson M."/>
            <person name="Bhonagiri V."/>
            <person name="Nash W.E."/>
            <person name="Mardis E.R."/>
            <person name="Wilson R.K."/>
        </authorList>
    </citation>
    <scope>NUCLEOTIDE SEQUENCE [LARGE SCALE GENOMIC DNA]</scope>
    <source>
        <strain evidence="2 3">DSM 5476</strain>
    </source>
</reference>
<organism evidence="2 3">
    <name type="scientific">[Clostridium] methylpentosum DSM 5476</name>
    <dbReference type="NCBI Taxonomy" id="537013"/>
    <lineage>
        <taxon>Bacteria</taxon>
        <taxon>Bacillati</taxon>
        <taxon>Bacillota</taxon>
        <taxon>Clostridia</taxon>
        <taxon>Eubacteriales</taxon>
        <taxon>Oscillospiraceae</taxon>
        <taxon>Oscillospiraceae incertae sedis</taxon>
    </lineage>
</organism>